<reference evidence="1" key="2">
    <citation type="submission" date="2025-09" db="UniProtKB">
        <authorList>
            <consortium name="Ensembl"/>
        </authorList>
    </citation>
    <scope>IDENTIFICATION</scope>
</reference>
<organism evidence="1 2">
    <name type="scientific">Monopterus albus</name>
    <name type="common">Swamp eel</name>
    <dbReference type="NCBI Taxonomy" id="43700"/>
    <lineage>
        <taxon>Eukaryota</taxon>
        <taxon>Metazoa</taxon>
        <taxon>Chordata</taxon>
        <taxon>Craniata</taxon>
        <taxon>Vertebrata</taxon>
        <taxon>Euteleostomi</taxon>
        <taxon>Actinopterygii</taxon>
        <taxon>Neopterygii</taxon>
        <taxon>Teleostei</taxon>
        <taxon>Neoteleostei</taxon>
        <taxon>Acanthomorphata</taxon>
        <taxon>Anabantaria</taxon>
        <taxon>Synbranchiformes</taxon>
        <taxon>Synbranchidae</taxon>
        <taxon>Monopterus</taxon>
    </lineage>
</organism>
<evidence type="ECO:0000313" key="1">
    <source>
        <dbReference type="Ensembl" id="ENSMALP00000001041.1"/>
    </source>
</evidence>
<keyword evidence="2" id="KW-1185">Reference proteome</keyword>
<sequence length="57" mass="6626">MLQLKTSKTRINIGVTFEQWCQLREQNELESVAMVAVFLMNRWGDFTLPHGKLCISL</sequence>
<dbReference type="AlphaFoldDB" id="A0A3Q3IL64"/>
<name>A0A3Q3IL64_MONAL</name>
<evidence type="ECO:0000313" key="2">
    <source>
        <dbReference type="Proteomes" id="UP000261600"/>
    </source>
</evidence>
<reference evidence="1" key="1">
    <citation type="submission" date="2025-08" db="UniProtKB">
        <authorList>
            <consortium name="Ensembl"/>
        </authorList>
    </citation>
    <scope>IDENTIFICATION</scope>
</reference>
<proteinExistence type="predicted"/>
<accession>A0A3Q3IL64</accession>
<protein>
    <submittedName>
        <fullName evidence="1">Uncharacterized protein</fullName>
    </submittedName>
</protein>
<dbReference type="Ensembl" id="ENSMALT00000001084.1">
    <property type="protein sequence ID" value="ENSMALP00000001041.1"/>
    <property type="gene ID" value="ENSMALG00000000808.1"/>
</dbReference>
<dbReference type="Proteomes" id="UP000261600">
    <property type="component" value="Unplaced"/>
</dbReference>